<dbReference type="Pfam" id="PF08028">
    <property type="entry name" value="Acyl-CoA_dh_2"/>
    <property type="match status" value="1"/>
</dbReference>
<evidence type="ECO:0000313" key="3">
    <source>
        <dbReference type="EMBL" id="KPW80365.1"/>
    </source>
</evidence>
<dbReference type="AlphaFoldDB" id="A0A0P9R9J9"/>
<dbReference type="Proteomes" id="UP000050564">
    <property type="component" value="Unassembled WGS sequence"/>
</dbReference>
<reference evidence="3 4" key="1">
    <citation type="submission" date="2015-09" db="EMBL/GenBank/DDBJ databases">
        <title>Genome announcement of multiple Pseudomonas syringae strains.</title>
        <authorList>
            <person name="Thakur S."/>
            <person name="Wang P.W."/>
            <person name="Gong Y."/>
            <person name="Weir B.S."/>
            <person name="Guttman D.S."/>
        </authorList>
    </citation>
    <scope>NUCLEOTIDE SEQUENCE [LARGE SCALE GENOMIC DNA]</scope>
    <source>
        <strain evidence="3 4">ICMP2823</strain>
    </source>
</reference>
<proteinExistence type="predicted"/>
<evidence type="ECO:0000256" key="1">
    <source>
        <dbReference type="ARBA" id="ARBA00023002"/>
    </source>
</evidence>
<protein>
    <recommendedName>
        <fullName evidence="2">Acyl-CoA dehydrogenase C-terminal domain-containing protein</fullName>
    </recommendedName>
</protein>
<accession>A0A0P9R9J9</accession>
<dbReference type="InterPro" id="IPR013107">
    <property type="entry name" value="Acyl-CoA_DH_C"/>
</dbReference>
<feature type="domain" description="Acyl-CoA dehydrogenase C-terminal" evidence="2">
    <location>
        <begin position="12"/>
        <end position="105"/>
    </location>
</feature>
<evidence type="ECO:0000259" key="2">
    <source>
        <dbReference type="Pfam" id="PF08028"/>
    </source>
</evidence>
<organism evidence="3 4">
    <name type="scientific">Pseudomonas cannabina</name>
    <dbReference type="NCBI Taxonomy" id="86840"/>
    <lineage>
        <taxon>Bacteria</taxon>
        <taxon>Pseudomonadati</taxon>
        <taxon>Pseudomonadota</taxon>
        <taxon>Gammaproteobacteria</taxon>
        <taxon>Pseudomonadales</taxon>
        <taxon>Pseudomonadaceae</taxon>
        <taxon>Pseudomonas</taxon>
    </lineage>
</organism>
<gene>
    <name evidence="3" type="ORF">ALO81_00498</name>
</gene>
<dbReference type="EMBL" id="LJPX01000070">
    <property type="protein sequence ID" value="KPW80365.1"/>
    <property type="molecule type" value="Genomic_DNA"/>
</dbReference>
<dbReference type="Gene3D" id="1.20.140.10">
    <property type="entry name" value="Butyryl-CoA Dehydrogenase, subunit A, domain 3"/>
    <property type="match status" value="1"/>
</dbReference>
<dbReference type="SUPFAM" id="SSF47203">
    <property type="entry name" value="Acyl-CoA dehydrogenase C-terminal domain-like"/>
    <property type="match status" value="1"/>
</dbReference>
<sequence length="156" mass="16528">MPHPAVTAQLAVATEDLGLARHGLQLILDDLRERGQPWPLSNLQRIVDDPYVISKIGDLQIRLDVAAALLERAQGLDGPPEQRLIASSEAVIASADALQAVGNVHRTTPCAASTGRSRTVALALSGHRQSTPQRRRTAAASGVSVCLVKYALTPST</sequence>
<dbReference type="InterPro" id="IPR036250">
    <property type="entry name" value="AcylCo_DH-like_C"/>
</dbReference>
<name>A0A0P9R9J9_PSECA</name>
<comment type="caution">
    <text evidence="3">The sequence shown here is derived from an EMBL/GenBank/DDBJ whole genome shotgun (WGS) entry which is preliminary data.</text>
</comment>
<dbReference type="GO" id="GO:0016627">
    <property type="term" value="F:oxidoreductase activity, acting on the CH-CH group of donors"/>
    <property type="evidence" value="ECO:0007669"/>
    <property type="project" value="InterPro"/>
</dbReference>
<evidence type="ECO:0000313" key="4">
    <source>
        <dbReference type="Proteomes" id="UP000050564"/>
    </source>
</evidence>
<dbReference type="PATRIC" id="fig|86840.3.peg.791"/>
<keyword evidence="1" id="KW-0560">Oxidoreductase</keyword>